<protein>
    <submittedName>
        <fullName evidence="1">Uncharacterized protein</fullName>
    </submittedName>
</protein>
<name>A0A0E9QNA0_ANGAN</name>
<sequence>MFTSQIRRGSHTVFTWQAAYSETSPCRFVHVPRLKSQKKYLI</sequence>
<accession>A0A0E9QNA0</accession>
<reference evidence="1" key="2">
    <citation type="journal article" date="2015" name="Fish Shellfish Immunol.">
        <title>Early steps in the European eel (Anguilla anguilla)-Vibrio vulnificus interaction in the gills: Role of the RtxA13 toxin.</title>
        <authorList>
            <person name="Callol A."/>
            <person name="Pajuelo D."/>
            <person name="Ebbesson L."/>
            <person name="Teles M."/>
            <person name="MacKenzie S."/>
            <person name="Amaro C."/>
        </authorList>
    </citation>
    <scope>NUCLEOTIDE SEQUENCE</scope>
</reference>
<organism evidence="1">
    <name type="scientific">Anguilla anguilla</name>
    <name type="common">European freshwater eel</name>
    <name type="synonym">Muraena anguilla</name>
    <dbReference type="NCBI Taxonomy" id="7936"/>
    <lineage>
        <taxon>Eukaryota</taxon>
        <taxon>Metazoa</taxon>
        <taxon>Chordata</taxon>
        <taxon>Craniata</taxon>
        <taxon>Vertebrata</taxon>
        <taxon>Euteleostomi</taxon>
        <taxon>Actinopterygii</taxon>
        <taxon>Neopterygii</taxon>
        <taxon>Teleostei</taxon>
        <taxon>Anguilliformes</taxon>
        <taxon>Anguillidae</taxon>
        <taxon>Anguilla</taxon>
    </lineage>
</organism>
<proteinExistence type="predicted"/>
<reference evidence="1" key="1">
    <citation type="submission" date="2014-11" db="EMBL/GenBank/DDBJ databases">
        <authorList>
            <person name="Amaro Gonzalez C."/>
        </authorList>
    </citation>
    <scope>NUCLEOTIDE SEQUENCE</scope>
</reference>
<dbReference type="EMBL" id="GBXM01090807">
    <property type="protein sequence ID" value="JAH17770.1"/>
    <property type="molecule type" value="Transcribed_RNA"/>
</dbReference>
<dbReference type="AlphaFoldDB" id="A0A0E9QNA0"/>
<evidence type="ECO:0000313" key="1">
    <source>
        <dbReference type="EMBL" id="JAH17770.1"/>
    </source>
</evidence>